<dbReference type="RefSeq" id="WP_269601883.1">
    <property type="nucleotide sequence ID" value="NZ_JAPWIJ010000001.1"/>
</dbReference>
<evidence type="ECO:0000313" key="3">
    <source>
        <dbReference type="Proteomes" id="UP001081071"/>
    </source>
</evidence>
<dbReference type="EMBL" id="JAPWIJ010000001">
    <property type="protein sequence ID" value="MCZ4517277.1"/>
    <property type="molecule type" value="Genomic_DNA"/>
</dbReference>
<evidence type="ECO:0008006" key="4">
    <source>
        <dbReference type="Google" id="ProtNLM"/>
    </source>
</evidence>
<protein>
    <recommendedName>
        <fullName evidence="4">Anti-sigma-M factor RsmA</fullName>
    </recommendedName>
</protein>
<gene>
    <name evidence="2" type="ORF">O4220_02045</name>
</gene>
<keyword evidence="1" id="KW-0812">Transmembrane</keyword>
<comment type="caution">
    <text evidence="2">The sequence shown here is derived from an EMBL/GenBank/DDBJ whole genome shotgun (WGS) entry which is preliminary data.</text>
</comment>
<accession>A0ABT4M8K6</accession>
<reference evidence="2" key="1">
    <citation type="submission" date="2022-12" db="EMBL/GenBank/DDBJ databases">
        <authorList>
            <person name="Krivoruchko A.V."/>
            <person name="Elkin A."/>
        </authorList>
    </citation>
    <scope>NUCLEOTIDE SEQUENCE</scope>
    <source>
        <strain evidence="2">IEGM 1391</strain>
    </source>
</reference>
<evidence type="ECO:0000313" key="2">
    <source>
        <dbReference type="EMBL" id="MCZ4517277.1"/>
    </source>
</evidence>
<feature type="transmembrane region" description="Helical" evidence="1">
    <location>
        <begin position="108"/>
        <end position="130"/>
    </location>
</feature>
<evidence type="ECO:0000256" key="1">
    <source>
        <dbReference type="SAM" id="Phobius"/>
    </source>
</evidence>
<name>A0ABT4M8K6_9NOCA</name>
<sequence length="245" mass="25431">MSSSTDAIPDAPFSPELLAELHADALPEDVSSRLWPLVRRDEESMQILAGLDAVSAQLNEVGEDPTGTLSIPPDVVERIDRTIHTVEQSTPQLSDPVVVPLRSRRRGVVLGIAAAAAFLAVGSVVFTAVWRTPDASESVAAEPSSAPEGSLVLDSDDLDSGFAFSILGKRDAGALSDPADLATCLAANDVDPATSVLGSTQVRIDGRDGTLLVLAGAQPAQFIALAVGNDCGSNNPDVLTRRDIG</sequence>
<organism evidence="2 3">
    <name type="scientific">Rhodococcus ruber</name>
    <dbReference type="NCBI Taxonomy" id="1830"/>
    <lineage>
        <taxon>Bacteria</taxon>
        <taxon>Bacillati</taxon>
        <taxon>Actinomycetota</taxon>
        <taxon>Actinomycetes</taxon>
        <taxon>Mycobacteriales</taxon>
        <taxon>Nocardiaceae</taxon>
        <taxon>Rhodococcus</taxon>
    </lineage>
</organism>
<keyword evidence="1" id="KW-1133">Transmembrane helix</keyword>
<dbReference type="Proteomes" id="UP001081071">
    <property type="component" value="Unassembled WGS sequence"/>
</dbReference>
<keyword evidence="3" id="KW-1185">Reference proteome</keyword>
<proteinExistence type="predicted"/>
<keyword evidence="1" id="KW-0472">Membrane</keyword>